<accession>W6YH41</accession>
<dbReference type="RefSeq" id="XP_007710765.1">
    <property type="nucleotide sequence ID" value="XM_007712575.1"/>
</dbReference>
<reference evidence="1 2" key="1">
    <citation type="journal article" date="2013" name="PLoS Genet.">
        <title>Comparative genome structure, secondary metabolite, and effector coding capacity across Cochliobolus pathogens.</title>
        <authorList>
            <person name="Condon B.J."/>
            <person name="Leng Y."/>
            <person name="Wu D."/>
            <person name="Bushley K.E."/>
            <person name="Ohm R.A."/>
            <person name="Otillar R."/>
            <person name="Martin J."/>
            <person name="Schackwitz W."/>
            <person name="Grimwood J."/>
            <person name="MohdZainudin N."/>
            <person name="Xue C."/>
            <person name="Wang R."/>
            <person name="Manning V.A."/>
            <person name="Dhillon B."/>
            <person name="Tu Z.J."/>
            <person name="Steffenson B.J."/>
            <person name="Salamov A."/>
            <person name="Sun H."/>
            <person name="Lowry S."/>
            <person name="LaButti K."/>
            <person name="Han J."/>
            <person name="Copeland A."/>
            <person name="Lindquist E."/>
            <person name="Barry K."/>
            <person name="Schmutz J."/>
            <person name="Baker S.E."/>
            <person name="Ciuffetti L.M."/>
            <person name="Grigoriev I.V."/>
            <person name="Zhong S."/>
            <person name="Turgeon B.G."/>
        </authorList>
    </citation>
    <scope>NUCLEOTIDE SEQUENCE [LARGE SCALE GENOMIC DNA]</scope>
    <source>
        <strain evidence="1 2">26-R-13</strain>
    </source>
</reference>
<evidence type="ECO:0000313" key="2">
    <source>
        <dbReference type="Proteomes" id="UP000053841"/>
    </source>
</evidence>
<organism evidence="1 2">
    <name type="scientific">Cochliobolus carbonum (strain 26-R-13)</name>
    <name type="common">Maize leaf spot fungus</name>
    <name type="synonym">Bipolaris zeicola</name>
    <dbReference type="NCBI Taxonomy" id="930089"/>
    <lineage>
        <taxon>Eukaryota</taxon>
        <taxon>Fungi</taxon>
        <taxon>Dikarya</taxon>
        <taxon>Ascomycota</taxon>
        <taxon>Pezizomycotina</taxon>
        <taxon>Dothideomycetes</taxon>
        <taxon>Pleosporomycetidae</taxon>
        <taxon>Pleosporales</taxon>
        <taxon>Pleosporineae</taxon>
        <taxon>Pleosporaceae</taxon>
        <taxon>Bipolaris</taxon>
    </lineage>
</organism>
<dbReference type="AlphaFoldDB" id="W6YH41"/>
<evidence type="ECO:0000313" key="1">
    <source>
        <dbReference type="EMBL" id="EUC34909.1"/>
    </source>
</evidence>
<dbReference type="KEGG" id="bze:COCCADRAFT_92109"/>
<keyword evidence="2" id="KW-1185">Reference proteome</keyword>
<dbReference type="GeneID" id="19153308"/>
<proteinExistence type="predicted"/>
<dbReference type="EMBL" id="KI964583">
    <property type="protein sequence ID" value="EUC34909.1"/>
    <property type="molecule type" value="Genomic_DNA"/>
</dbReference>
<dbReference type="HOGENOM" id="CLU_3037835_0_0_1"/>
<protein>
    <submittedName>
        <fullName evidence="1">Uncharacterized protein</fullName>
    </submittedName>
</protein>
<dbReference type="Proteomes" id="UP000053841">
    <property type="component" value="Unassembled WGS sequence"/>
</dbReference>
<name>W6YH41_COCC2</name>
<feature type="non-terminal residue" evidence="1">
    <location>
        <position position="1"/>
    </location>
</feature>
<sequence length="55" mass="5924">IPTLPASPTPDFSLTTLTSPYPTLPLPSTLTSCRRIQRLLPLSPLLFSLLLSSST</sequence>
<gene>
    <name evidence="1" type="ORF">COCCADRAFT_92109</name>
</gene>